<keyword evidence="2" id="KW-0812">Transmembrane</keyword>
<keyword evidence="4" id="KW-1185">Reference proteome</keyword>
<evidence type="ECO:0000256" key="1">
    <source>
        <dbReference type="SAM" id="MobiDB-lite"/>
    </source>
</evidence>
<feature type="transmembrane region" description="Helical" evidence="2">
    <location>
        <begin position="290"/>
        <end position="311"/>
    </location>
</feature>
<feature type="region of interest" description="Disordered" evidence="1">
    <location>
        <begin position="75"/>
        <end position="113"/>
    </location>
</feature>
<dbReference type="Proteomes" id="UP001270362">
    <property type="component" value="Unassembled WGS sequence"/>
</dbReference>
<reference evidence="3" key="2">
    <citation type="submission" date="2023-06" db="EMBL/GenBank/DDBJ databases">
        <authorList>
            <consortium name="Lawrence Berkeley National Laboratory"/>
            <person name="Haridas S."/>
            <person name="Hensen N."/>
            <person name="Bonometti L."/>
            <person name="Westerberg I."/>
            <person name="Brannstrom I.O."/>
            <person name="Guillou S."/>
            <person name="Cros-Aarteil S."/>
            <person name="Calhoun S."/>
            <person name="Kuo A."/>
            <person name="Mondo S."/>
            <person name="Pangilinan J."/>
            <person name="Riley R."/>
            <person name="Labutti K."/>
            <person name="Andreopoulos B."/>
            <person name="Lipzen A."/>
            <person name="Chen C."/>
            <person name="Yanf M."/>
            <person name="Daum C."/>
            <person name="Ng V."/>
            <person name="Clum A."/>
            <person name="Steindorff A."/>
            <person name="Ohm R."/>
            <person name="Martin F."/>
            <person name="Silar P."/>
            <person name="Natvig D."/>
            <person name="Lalanne C."/>
            <person name="Gautier V."/>
            <person name="Ament-Velasquez S.L."/>
            <person name="Kruys A."/>
            <person name="Hutchinson M.I."/>
            <person name="Powell A.J."/>
            <person name="Barry K."/>
            <person name="Miller A.N."/>
            <person name="Grigoriev I.V."/>
            <person name="Debuchy R."/>
            <person name="Gladieux P."/>
            <person name="Thoren M.H."/>
            <person name="Johannesson H."/>
        </authorList>
    </citation>
    <scope>NUCLEOTIDE SEQUENCE</scope>
    <source>
        <strain evidence="3">CBS 314.62</strain>
    </source>
</reference>
<organism evidence="3 4">
    <name type="scientific">Podospora appendiculata</name>
    <dbReference type="NCBI Taxonomy" id="314037"/>
    <lineage>
        <taxon>Eukaryota</taxon>
        <taxon>Fungi</taxon>
        <taxon>Dikarya</taxon>
        <taxon>Ascomycota</taxon>
        <taxon>Pezizomycotina</taxon>
        <taxon>Sordariomycetes</taxon>
        <taxon>Sordariomycetidae</taxon>
        <taxon>Sordariales</taxon>
        <taxon>Podosporaceae</taxon>
        <taxon>Podospora</taxon>
    </lineage>
</organism>
<feature type="compositionally biased region" description="Basic and acidic residues" evidence="1">
    <location>
        <begin position="75"/>
        <end position="85"/>
    </location>
</feature>
<evidence type="ECO:0000256" key="2">
    <source>
        <dbReference type="SAM" id="Phobius"/>
    </source>
</evidence>
<gene>
    <name evidence="3" type="ORF">B0T22DRAFT_514426</name>
</gene>
<dbReference type="EMBL" id="JAULSO010000002">
    <property type="protein sequence ID" value="KAK3689743.1"/>
    <property type="molecule type" value="Genomic_DNA"/>
</dbReference>
<protein>
    <submittedName>
        <fullName evidence="3">Uncharacterized protein</fullName>
    </submittedName>
</protein>
<evidence type="ECO:0000313" key="3">
    <source>
        <dbReference type="EMBL" id="KAK3689743.1"/>
    </source>
</evidence>
<keyword evidence="2" id="KW-1133">Transmembrane helix</keyword>
<reference evidence="3" key="1">
    <citation type="journal article" date="2023" name="Mol. Phylogenet. Evol.">
        <title>Genome-scale phylogeny and comparative genomics of the fungal order Sordariales.</title>
        <authorList>
            <person name="Hensen N."/>
            <person name="Bonometti L."/>
            <person name="Westerberg I."/>
            <person name="Brannstrom I.O."/>
            <person name="Guillou S."/>
            <person name="Cros-Aarteil S."/>
            <person name="Calhoun S."/>
            <person name="Haridas S."/>
            <person name="Kuo A."/>
            <person name="Mondo S."/>
            <person name="Pangilinan J."/>
            <person name="Riley R."/>
            <person name="LaButti K."/>
            <person name="Andreopoulos B."/>
            <person name="Lipzen A."/>
            <person name="Chen C."/>
            <person name="Yan M."/>
            <person name="Daum C."/>
            <person name="Ng V."/>
            <person name="Clum A."/>
            <person name="Steindorff A."/>
            <person name="Ohm R.A."/>
            <person name="Martin F."/>
            <person name="Silar P."/>
            <person name="Natvig D.O."/>
            <person name="Lalanne C."/>
            <person name="Gautier V."/>
            <person name="Ament-Velasquez S.L."/>
            <person name="Kruys A."/>
            <person name="Hutchinson M.I."/>
            <person name="Powell A.J."/>
            <person name="Barry K."/>
            <person name="Miller A.N."/>
            <person name="Grigoriev I.V."/>
            <person name="Debuchy R."/>
            <person name="Gladieux P."/>
            <person name="Hiltunen Thoren M."/>
            <person name="Johannesson H."/>
        </authorList>
    </citation>
    <scope>NUCLEOTIDE SEQUENCE</scope>
    <source>
        <strain evidence="3">CBS 314.62</strain>
    </source>
</reference>
<accession>A0AAE0XBX3</accession>
<sequence length="368" mass="41828">MCSGLLTSWVVHVFGDEEATSSRWTMANEADRLSVPRAIRRKLHHKEAIATNVPDFDQWLSPIIVEKRTNNENDFWAPKEFRDPTKIPAKPLNPGQPEQSEPESESEEPSTTHFKDRCHAIRSIFPPAPGDSSLSDELPQSVYLLEGNDPVKSCEIARTLVLARSSVIVQHFVKEVLGLTVAASLGLEQFTDFDFKKLEEKPWTEQWRNNFFDLWSLQEELEYLKFELAKNRRVIERLGDSANSDILVEIQESQRYARDLLTRTTNSYFEAANASGALYANIQAVSCADLWAVSVSLAILLALFFMTNIWANTVECYHDVRGAPWGQTSTEKKSEARKKRAQEREDWLQKAAIRRNPFRAQKQGAAGA</sequence>
<evidence type="ECO:0000313" key="4">
    <source>
        <dbReference type="Proteomes" id="UP001270362"/>
    </source>
</evidence>
<keyword evidence="2" id="KW-0472">Membrane</keyword>
<proteinExistence type="predicted"/>
<feature type="region of interest" description="Disordered" evidence="1">
    <location>
        <begin position="326"/>
        <end position="345"/>
    </location>
</feature>
<dbReference type="AlphaFoldDB" id="A0AAE0XBX3"/>
<comment type="caution">
    <text evidence="3">The sequence shown here is derived from an EMBL/GenBank/DDBJ whole genome shotgun (WGS) entry which is preliminary data.</text>
</comment>
<name>A0AAE0XBX3_9PEZI</name>